<dbReference type="PANTHER" id="PTHR16557:SF2">
    <property type="entry name" value="NUCLEIC ACID DIOXYGENASE ALKBH1"/>
    <property type="match status" value="1"/>
</dbReference>
<dbReference type="InterPro" id="IPR004574">
    <property type="entry name" value="Alkb"/>
</dbReference>
<dbReference type="PROSITE" id="PS51471">
    <property type="entry name" value="FE2OG_OXY"/>
    <property type="match status" value="1"/>
</dbReference>
<keyword evidence="2" id="KW-0479">Metal-binding</keyword>
<comment type="cofactor">
    <cofactor evidence="1">
        <name>Fe(2+)</name>
        <dbReference type="ChEBI" id="CHEBI:29033"/>
    </cofactor>
</comment>
<dbReference type="RefSeq" id="WP_261497227.1">
    <property type="nucleotide sequence ID" value="NZ_JAOCQF010000003.1"/>
</dbReference>
<proteinExistence type="predicted"/>
<keyword evidence="4" id="KW-0560">Oxidoreductase</keyword>
<evidence type="ECO:0000256" key="4">
    <source>
        <dbReference type="ARBA" id="ARBA00023002"/>
    </source>
</evidence>
<dbReference type="SUPFAM" id="SSF51197">
    <property type="entry name" value="Clavaminate synthase-like"/>
    <property type="match status" value="1"/>
</dbReference>
<dbReference type="Proteomes" id="UP001205601">
    <property type="component" value="Unassembled WGS sequence"/>
</dbReference>
<evidence type="ECO:0000313" key="7">
    <source>
        <dbReference type="EMBL" id="MCT8331350.1"/>
    </source>
</evidence>
<evidence type="ECO:0000259" key="6">
    <source>
        <dbReference type="PROSITE" id="PS51471"/>
    </source>
</evidence>
<protein>
    <submittedName>
        <fullName evidence="7">Alpha-ketoglutarate-dependent dioxygenase AlkB</fullName>
    </submittedName>
</protein>
<evidence type="ECO:0000256" key="5">
    <source>
        <dbReference type="ARBA" id="ARBA00023004"/>
    </source>
</evidence>
<dbReference type="EMBL" id="JAOCQF010000003">
    <property type="protein sequence ID" value="MCT8331350.1"/>
    <property type="molecule type" value="Genomic_DNA"/>
</dbReference>
<keyword evidence="8" id="KW-1185">Reference proteome</keyword>
<organism evidence="7 8">
    <name type="scientific">Albidovulum sediminis</name>
    <dbReference type="NCBI Taxonomy" id="3066345"/>
    <lineage>
        <taxon>Bacteria</taxon>
        <taxon>Pseudomonadati</taxon>
        <taxon>Pseudomonadota</taxon>
        <taxon>Alphaproteobacteria</taxon>
        <taxon>Rhodobacterales</taxon>
        <taxon>Paracoccaceae</taxon>
        <taxon>Albidovulum</taxon>
    </lineage>
</organism>
<accession>A0ABT2NRN5</accession>
<sequence length="219" mass="24134">MVENRSEGTHRPELPLPRRAAALDLRGAAYFPGFLDPAAQAALVEDLRRVVAEAPLFSPTTRFGGKMTVRMTSAGRYGWYSDRRGYRYEALHPSGRPWPAIPERVLSVWKELVGPARLPDCCLVNLYEGNARMGLHQDRDEADLSWPVLSISLGDEALFRIGGTERGGPTESLRLRSGDVLILAGASRLAYHGIDRIYPGTSGLLPRGGRINLTLRVVD</sequence>
<dbReference type="Gene3D" id="2.60.120.590">
    <property type="entry name" value="Alpha-ketoglutarate-dependent dioxygenase AlkB-like"/>
    <property type="match status" value="1"/>
</dbReference>
<keyword evidence="5" id="KW-0408">Iron</keyword>
<evidence type="ECO:0000256" key="3">
    <source>
        <dbReference type="ARBA" id="ARBA00022964"/>
    </source>
</evidence>
<dbReference type="Pfam" id="PF13532">
    <property type="entry name" value="2OG-FeII_Oxy_2"/>
    <property type="match status" value="1"/>
</dbReference>
<gene>
    <name evidence="7" type="ORF">N5I32_17660</name>
</gene>
<dbReference type="InterPro" id="IPR027450">
    <property type="entry name" value="AlkB-like"/>
</dbReference>
<dbReference type="PANTHER" id="PTHR16557">
    <property type="entry name" value="ALKYLATED DNA REPAIR PROTEIN ALKB-RELATED"/>
    <property type="match status" value="1"/>
</dbReference>
<dbReference type="InterPro" id="IPR037151">
    <property type="entry name" value="AlkB-like_sf"/>
</dbReference>
<dbReference type="InterPro" id="IPR005123">
    <property type="entry name" value="Oxoglu/Fe-dep_dioxygenase_dom"/>
</dbReference>
<reference evidence="8" key="1">
    <citation type="submission" date="2023-07" db="EMBL/GenBank/DDBJ databases">
        <title>Defluviimonas sediminis sp. nov., isolated from mangrove sediment.</title>
        <authorList>
            <person name="Liu L."/>
            <person name="Li J."/>
            <person name="Huang Y."/>
            <person name="Pan J."/>
            <person name="Li M."/>
        </authorList>
    </citation>
    <scope>NUCLEOTIDE SEQUENCE [LARGE SCALE GENOMIC DNA]</scope>
    <source>
        <strain evidence="8">FT324</strain>
    </source>
</reference>
<dbReference type="GO" id="GO:0051213">
    <property type="term" value="F:dioxygenase activity"/>
    <property type="evidence" value="ECO:0007669"/>
    <property type="project" value="UniProtKB-KW"/>
</dbReference>
<evidence type="ECO:0000256" key="2">
    <source>
        <dbReference type="ARBA" id="ARBA00022723"/>
    </source>
</evidence>
<evidence type="ECO:0000256" key="1">
    <source>
        <dbReference type="ARBA" id="ARBA00001954"/>
    </source>
</evidence>
<feature type="domain" description="Fe2OG dioxygenase" evidence="6">
    <location>
        <begin position="118"/>
        <end position="219"/>
    </location>
</feature>
<name>A0ABT2NRN5_9RHOB</name>
<comment type="caution">
    <text evidence="7">The sequence shown here is derived from an EMBL/GenBank/DDBJ whole genome shotgun (WGS) entry which is preliminary data.</text>
</comment>
<evidence type="ECO:0000313" key="8">
    <source>
        <dbReference type="Proteomes" id="UP001205601"/>
    </source>
</evidence>
<keyword evidence="3 7" id="KW-0223">Dioxygenase</keyword>